<dbReference type="EMBL" id="RBRE01000012">
    <property type="protein sequence ID" value="RMQ50264.1"/>
    <property type="molecule type" value="Genomic_DNA"/>
</dbReference>
<dbReference type="OrthoDB" id="270177at2"/>
<dbReference type="PRINTS" id="PR00455">
    <property type="entry name" value="HTHTETR"/>
</dbReference>
<dbReference type="GO" id="GO:0003700">
    <property type="term" value="F:DNA-binding transcription factor activity"/>
    <property type="evidence" value="ECO:0007669"/>
    <property type="project" value="TreeGrafter"/>
</dbReference>
<evidence type="ECO:0000256" key="1">
    <source>
        <dbReference type="ARBA" id="ARBA00023125"/>
    </source>
</evidence>
<protein>
    <submittedName>
        <fullName evidence="4">Transcriptional regulator, TetR family</fullName>
    </submittedName>
</protein>
<dbReference type="SUPFAM" id="SSF46689">
    <property type="entry name" value="Homeodomain-like"/>
    <property type="match status" value="1"/>
</dbReference>
<dbReference type="Gene3D" id="1.10.10.60">
    <property type="entry name" value="Homeodomain-like"/>
    <property type="match status" value="1"/>
</dbReference>
<gene>
    <name evidence="4" type="ORF">ALQ04_04033</name>
</gene>
<dbReference type="AlphaFoldDB" id="A0A3M4MAJ6"/>
<evidence type="ECO:0000313" key="4">
    <source>
        <dbReference type="EMBL" id="RMQ50264.1"/>
    </source>
</evidence>
<reference evidence="4 5" key="1">
    <citation type="submission" date="2018-08" db="EMBL/GenBank/DDBJ databases">
        <title>Recombination of ecologically and evolutionarily significant loci maintains genetic cohesion in the Pseudomonas syringae species complex.</title>
        <authorList>
            <person name="Dillon M."/>
            <person name="Thakur S."/>
            <person name="Almeida R.N.D."/>
            <person name="Weir B.S."/>
            <person name="Guttman D.S."/>
        </authorList>
    </citation>
    <scope>NUCLEOTIDE SEQUENCE [LARGE SCALE GENOMIC DNA]</scope>
    <source>
        <strain evidence="4 5">ICMP 3353</strain>
    </source>
</reference>
<dbReference type="PROSITE" id="PS50977">
    <property type="entry name" value="HTH_TETR_2"/>
    <property type="match status" value="1"/>
</dbReference>
<dbReference type="InterPro" id="IPR001647">
    <property type="entry name" value="HTH_TetR"/>
</dbReference>
<dbReference type="Gene3D" id="1.10.357.10">
    <property type="entry name" value="Tetracycline Repressor, domain 2"/>
    <property type="match status" value="1"/>
</dbReference>
<accession>A0A3M4MAJ6</accession>
<dbReference type="PANTHER" id="PTHR30055:SF146">
    <property type="entry name" value="HTH-TYPE TRANSCRIPTIONAL DUAL REGULATOR CECR"/>
    <property type="match status" value="1"/>
</dbReference>
<comment type="caution">
    <text evidence="4">The sequence shown here is derived from an EMBL/GenBank/DDBJ whole genome shotgun (WGS) entry which is preliminary data.</text>
</comment>
<name>A0A3M4MAJ6_PSECI</name>
<dbReference type="Pfam" id="PF14246">
    <property type="entry name" value="TetR_C_7"/>
    <property type="match status" value="1"/>
</dbReference>
<evidence type="ECO:0000259" key="3">
    <source>
        <dbReference type="PROSITE" id="PS50977"/>
    </source>
</evidence>
<dbReference type="GO" id="GO:0000976">
    <property type="term" value="F:transcription cis-regulatory region binding"/>
    <property type="evidence" value="ECO:0007669"/>
    <property type="project" value="TreeGrafter"/>
</dbReference>
<dbReference type="Pfam" id="PF00440">
    <property type="entry name" value="TetR_N"/>
    <property type="match status" value="1"/>
</dbReference>
<feature type="DNA-binding region" description="H-T-H motif" evidence="2">
    <location>
        <begin position="41"/>
        <end position="60"/>
    </location>
</feature>
<evidence type="ECO:0000313" key="5">
    <source>
        <dbReference type="Proteomes" id="UP000277236"/>
    </source>
</evidence>
<dbReference type="InterPro" id="IPR039536">
    <property type="entry name" value="TetR_C_Proteobacteria"/>
</dbReference>
<dbReference type="PANTHER" id="PTHR30055">
    <property type="entry name" value="HTH-TYPE TRANSCRIPTIONAL REGULATOR RUTR"/>
    <property type="match status" value="1"/>
</dbReference>
<dbReference type="InterPro" id="IPR009057">
    <property type="entry name" value="Homeodomain-like_sf"/>
</dbReference>
<dbReference type="RefSeq" id="WP_122314290.1">
    <property type="nucleotide sequence ID" value="NZ_RBRE01000012.1"/>
</dbReference>
<dbReference type="InterPro" id="IPR050109">
    <property type="entry name" value="HTH-type_TetR-like_transc_reg"/>
</dbReference>
<proteinExistence type="predicted"/>
<dbReference type="Proteomes" id="UP000277236">
    <property type="component" value="Unassembled WGS sequence"/>
</dbReference>
<sequence>MAVQRDTTSSTHRTAKGAQRVESLTVVAAELFLERGFEAVAVEDLIARVGGSRRNIYCHFGGKEGLFEAAMMHICAEMAKPLEQMNIQGLDTERVLSAFGLELVRIALSPRTLAVHRLLTTEGKRFPEIAQAMLACSYQKVIELLANWISTQQALPQPRLASHIPSEMLAVQFVSMVSSDLKLRAIVGLIPSDLSADKLDRLVASAVHTFLHGAAGART</sequence>
<evidence type="ECO:0000256" key="2">
    <source>
        <dbReference type="PROSITE-ProRule" id="PRU00335"/>
    </source>
</evidence>
<keyword evidence="1 2" id="KW-0238">DNA-binding</keyword>
<organism evidence="4 5">
    <name type="scientific">Pseudomonas cichorii</name>
    <dbReference type="NCBI Taxonomy" id="36746"/>
    <lineage>
        <taxon>Bacteria</taxon>
        <taxon>Pseudomonadati</taxon>
        <taxon>Pseudomonadota</taxon>
        <taxon>Gammaproteobacteria</taxon>
        <taxon>Pseudomonadales</taxon>
        <taxon>Pseudomonadaceae</taxon>
        <taxon>Pseudomonas</taxon>
    </lineage>
</organism>
<feature type="domain" description="HTH tetR-type" evidence="3">
    <location>
        <begin position="18"/>
        <end position="78"/>
    </location>
</feature>